<evidence type="ECO:0000256" key="6">
    <source>
        <dbReference type="SAM" id="Phobius"/>
    </source>
</evidence>
<feature type="transmembrane region" description="Helical" evidence="6">
    <location>
        <begin position="6"/>
        <end position="22"/>
    </location>
</feature>
<proteinExistence type="predicted"/>
<dbReference type="RefSeq" id="WP_132083808.1">
    <property type="nucleotide sequence ID" value="NZ_SLUK01000001.1"/>
</dbReference>
<feature type="transmembrane region" description="Helical" evidence="6">
    <location>
        <begin position="217"/>
        <end position="239"/>
    </location>
</feature>
<accession>A0A9X8UMC4</accession>
<dbReference type="PANTHER" id="PTHR11101">
    <property type="entry name" value="PHOSPHATE TRANSPORTER"/>
    <property type="match status" value="1"/>
</dbReference>
<feature type="transmembrane region" description="Helical" evidence="6">
    <location>
        <begin position="142"/>
        <end position="164"/>
    </location>
</feature>
<keyword evidence="8" id="KW-1185">Reference proteome</keyword>
<dbReference type="GO" id="GO:0016020">
    <property type="term" value="C:membrane"/>
    <property type="evidence" value="ECO:0007669"/>
    <property type="project" value="UniProtKB-SubCell"/>
</dbReference>
<dbReference type="EMBL" id="SLUK01000001">
    <property type="protein sequence ID" value="TCL45482.1"/>
    <property type="molecule type" value="Genomic_DNA"/>
</dbReference>
<evidence type="ECO:0000256" key="3">
    <source>
        <dbReference type="ARBA" id="ARBA00022692"/>
    </source>
</evidence>
<name>A0A9X8UMC4_9FIRM</name>
<protein>
    <submittedName>
        <fullName evidence="7">PiT family inorganic phosphate transporter</fullName>
    </submittedName>
</protein>
<dbReference type="InterPro" id="IPR001204">
    <property type="entry name" value="Phos_transporter"/>
</dbReference>
<keyword evidence="3 6" id="KW-0812">Transmembrane</keyword>
<evidence type="ECO:0000313" key="7">
    <source>
        <dbReference type="EMBL" id="TCL45482.1"/>
    </source>
</evidence>
<dbReference type="PANTHER" id="PTHR11101:SF80">
    <property type="entry name" value="PHOSPHATE TRANSPORTER"/>
    <property type="match status" value="1"/>
</dbReference>
<dbReference type="AlphaFoldDB" id="A0A9X8UMC4"/>
<evidence type="ECO:0000313" key="8">
    <source>
        <dbReference type="Proteomes" id="UP000294682"/>
    </source>
</evidence>
<comment type="caution">
    <text evidence="7">The sequence shown here is derived from an EMBL/GenBank/DDBJ whole genome shotgun (WGS) entry which is preliminary data.</text>
</comment>
<reference evidence="7 8" key="1">
    <citation type="submission" date="2019-03" db="EMBL/GenBank/DDBJ databases">
        <title>Genomic Encyclopedia of Type Strains, Phase IV (KMG-IV): sequencing the most valuable type-strain genomes for metagenomic binning, comparative biology and taxonomic classification.</title>
        <authorList>
            <person name="Goeker M."/>
        </authorList>
    </citation>
    <scope>NUCLEOTIDE SEQUENCE [LARGE SCALE GENOMIC DNA]</scope>
    <source>
        <strain evidence="7 8">DSM 100433</strain>
    </source>
</reference>
<evidence type="ECO:0000256" key="5">
    <source>
        <dbReference type="ARBA" id="ARBA00023136"/>
    </source>
</evidence>
<comment type="subcellular location">
    <subcellularLocation>
        <location evidence="1">Membrane</location>
        <topology evidence="1">Multi-pass membrane protein</topology>
    </subcellularLocation>
</comment>
<organism evidence="7 8">
    <name type="scientific">Harryflintia acetispora</name>
    <dbReference type="NCBI Taxonomy" id="1849041"/>
    <lineage>
        <taxon>Bacteria</taxon>
        <taxon>Bacillati</taxon>
        <taxon>Bacillota</taxon>
        <taxon>Clostridia</taxon>
        <taxon>Eubacteriales</taxon>
        <taxon>Oscillospiraceae</taxon>
        <taxon>Harryflintia</taxon>
    </lineage>
</organism>
<keyword evidence="4 6" id="KW-1133">Transmembrane helix</keyword>
<keyword evidence="5 6" id="KW-0472">Membrane</keyword>
<dbReference type="GO" id="GO:0035435">
    <property type="term" value="P:phosphate ion transmembrane transport"/>
    <property type="evidence" value="ECO:0007669"/>
    <property type="project" value="TreeGrafter"/>
</dbReference>
<dbReference type="GO" id="GO:0005315">
    <property type="term" value="F:phosphate transmembrane transporter activity"/>
    <property type="evidence" value="ECO:0007669"/>
    <property type="project" value="InterPro"/>
</dbReference>
<dbReference type="Pfam" id="PF01384">
    <property type="entry name" value="PHO4"/>
    <property type="match status" value="1"/>
</dbReference>
<evidence type="ECO:0000256" key="2">
    <source>
        <dbReference type="ARBA" id="ARBA00022448"/>
    </source>
</evidence>
<evidence type="ECO:0000256" key="4">
    <source>
        <dbReference type="ARBA" id="ARBA00022989"/>
    </source>
</evidence>
<feature type="transmembrane region" description="Helical" evidence="6">
    <location>
        <begin position="309"/>
        <end position="331"/>
    </location>
</feature>
<feature type="transmembrane region" description="Helical" evidence="6">
    <location>
        <begin position="81"/>
        <end position="105"/>
    </location>
</feature>
<dbReference type="Proteomes" id="UP000294682">
    <property type="component" value="Unassembled WGS sequence"/>
</dbReference>
<feature type="transmembrane region" description="Helical" evidence="6">
    <location>
        <begin position="42"/>
        <end position="61"/>
    </location>
</feature>
<keyword evidence="2" id="KW-0813">Transport</keyword>
<evidence type="ECO:0000256" key="1">
    <source>
        <dbReference type="ARBA" id="ARBA00004141"/>
    </source>
</evidence>
<gene>
    <name evidence="7" type="ORF">EDD78_101465</name>
</gene>
<sequence>MQTGYFFLVVLVVGVIFVNGWTDAPNSITSIVCTGVLPFRRAALLAAGCNLCGLLLSWLLAPKVTNTIREMADFSQTDPFSALSALCAAMAAVILFAVAAWIFGIPTSESHALLAALSGAAAALGGRAAISEGAWGKVLWGLLLSSAGGLVLGFLVCGPCARLLKRGGHRGARRIQLFCSVLLSLMHGAQDGLKFVGVLLVADSFLLGAPASSEVDLSGSLGAVLLCGVVMSVGTLVGGRRIIEAVGEQMVSLGERSGSASDLAAALLLLGATATGIPMSTTHTKTCAVMGAGLRCGETVHLRVMGRMALAWGITFPVCGLIGWLITRLVVGA</sequence>